<dbReference type="InterPro" id="IPR029058">
    <property type="entry name" value="AB_hydrolase_fold"/>
</dbReference>
<feature type="domain" description="Alpha/beta hydrolase fold-3" evidence="2">
    <location>
        <begin position="44"/>
        <end position="163"/>
    </location>
</feature>
<dbReference type="PANTHER" id="PTHR48081:SF3">
    <property type="entry name" value="ALPHA_BETA HYDROLASE FOLD-3 DOMAIN-CONTAINING PROTEIN"/>
    <property type="match status" value="1"/>
</dbReference>
<dbReference type="SUPFAM" id="SSF53474">
    <property type="entry name" value="alpha/beta-Hydrolases"/>
    <property type="match status" value="1"/>
</dbReference>
<protein>
    <submittedName>
        <fullName evidence="3">Alpha/beta-hydrolase</fullName>
    </submittedName>
</protein>
<dbReference type="Gene3D" id="3.40.50.1820">
    <property type="entry name" value="alpha/beta hydrolase"/>
    <property type="match status" value="1"/>
</dbReference>
<dbReference type="Proteomes" id="UP000799440">
    <property type="component" value="Unassembled WGS sequence"/>
</dbReference>
<dbReference type="InterPro" id="IPR013094">
    <property type="entry name" value="AB_hydrolase_3"/>
</dbReference>
<proteinExistence type="predicted"/>
<dbReference type="AlphaFoldDB" id="A0A6A6VB85"/>
<reference evidence="3" key="1">
    <citation type="journal article" date="2020" name="Stud. Mycol.">
        <title>101 Dothideomycetes genomes: a test case for predicting lifestyles and emergence of pathogens.</title>
        <authorList>
            <person name="Haridas S."/>
            <person name="Albert R."/>
            <person name="Binder M."/>
            <person name="Bloem J."/>
            <person name="Labutti K."/>
            <person name="Salamov A."/>
            <person name="Andreopoulos B."/>
            <person name="Baker S."/>
            <person name="Barry K."/>
            <person name="Bills G."/>
            <person name="Bluhm B."/>
            <person name="Cannon C."/>
            <person name="Castanera R."/>
            <person name="Culley D."/>
            <person name="Daum C."/>
            <person name="Ezra D."/>
            <person name="Gonzalez J."/>
            <person name="Henrissat B."/>
            <person name="Kuo A."/>
            <person name="Liang C."/>
            <person name="Lipzen A."/>
            <person name="Lutzoni F."/>
            <person name="Magnuson J."/>
            <person name="Mondo S."/>
            <person name="Nolan M."/>
            <person name="Ohm R."/>
            <person name="Pangilinan J."/>
            <person name="Park H.-J."/>
            <person name="Ramirez L."/>
            <person name="Alfaro M."/>
            <person name="Sun H."/>
            <person name="Tritt A."/>
            <person name="Yoshinaga Y."/>
            <person name="Zwiers L.-H."/>
            <person name="Turgeon B."/>
            <person name="Goodwin S."/>
            <person name="Spatafora J."/>
            <person name="Crous P."/>
            <person name="Grigoriev I."/>
        </authorList>
    </citation>
    <scope>NUCLEOTIDE SEQUENCE</scope>
    <source>
        <strain evidence="3">CBS 119925</strain>
    </source>
</reference>
<keyword evidence="1 3" id="KW-0378">Hydrolase</keyword>
<dbReference type="Pfam" id="PF07859">
    <property type="entry name" value="Abhydrolase_3"/>
    <property type="match status" value="1"/>
</dbReference>
<evidence type="ECO:0000256" key="1">
    <source>
        <dbReference type="ARBA" id="ARBA00022801"/>
    </source>
</evidence>
<evidence type="ECO:0000313" key="3">
    <source>
        <dbReference type="EMBL" id="KAF2746800.1"/>
    </source>
</evidence>
<sequence>MDNPDTRFDAFHVHRTTYKHVRNHDIAAVTLIPKDLQPGPHPVLVKFHGGGMVLGEAGYAPWFASWLVPFVLRNNAIVVMPNYRFIPESSGTDIMHDVADFWAWYRKDLPAYVDSISPGTQLDLGKLSVMGDSAGGLLALQTAIMMPKGDVKCVLGQYPMTNYLRRKPGPLPDGSPDPGPQVIDEHLANMRPGEVVSSAIPWDRFPISFTLAAYDRWREFYGYDENLYPIGFIKKTTYLPPTLIFHGEQDSAVSVEDSRTFVEKCQEVLDKEAAKDVRLVVVQGEHGFDVTENKYEEEEDWLREGLKWVEEKWLA</sequence>
<evidence type="ECO:0000259" key="2">
    <source>
        <dbReference type="Pfam" id="PF07859"/>
    </source>
</evidence>
<keyword evidence="4" id="KW-1185">Reference proteome</keyword>
<dbReference type="GO" id="GO:0016787">
    <property type="term" value="F:hydrolase activity"/>
    <property type="evidence" value="ECO:0007669"/>
    <property type="project" value="UniProtKB-KW"/>
</dbReference>
<dbReference type="EMBL" id="MU006575">
    <property type="protein sequence ID" value="KAF2746800.1"/>
    <property type="molecule type" value="Genomic_DNA"/>
</dbReference>
<dbReference type="OrthoDB" id="19653at2759"/>
<dbReference type="PANTHER" id="PTHR48081">
    <property type="entry name" value="AB HYDROLASE SUPERFAMILY PROTEIN C4A8.06C"/>
    <property type="match status" value="1"/>
</dbReference>
<gene>
    <name evidence="3" type="ORF">M011DRAFT_477646</name>
</gene>
<name>A0A6A6VB85_9PLEO</name>
<accession>A0A6A6VB85</accession>
<organism evidence="3 4">
    <name type="scientific">Sporormia fimetaria CBS 119925</name>
    <dbReference type="NCBI Taxonomy" id="1340428"/>
    <lineage>
        <taxon>Eukaryota</taxon>
        <taxon>Fungi</taxon>
        <taxon>Dikarya</taxon>
        <taxon>Ascomycota</taxon>
        <taxon>Pezizomycotina</taxon>
        <taxon>Dothideomycetes</taxon>
        <taxon>Pleosporomycetidae</taxon>
        <taxon>Pleosporales</taxon>
        <taxon>Sporormiaceae</taxon>
        <taxon>Sporormia</taxon>
    </lineage>
</organism>
<dbReference type="InterPro" id="IPR050300">
    <property type="entry name" value="GDXG_lipolytic_enzyme"/>
</dbReference>
<evidence type="ECO:0000313" key="4">
    <source>
        <dbReference type="Proteomes" id="UP000799440"/>
    </source>
</evidence>